<reference evidence="3 4" key="1">
    <citation type="submission" date="2020-08" db="EMBL/GenBank/DDBJ databases">
        <title>Aphidius gifuensis genome sequencing and assembly.</title>
        <authorList>
            <person name="Du Z."/>
        </authorList>
    </citation>
    <scope>NUCLEOTIDE SEQUENCE [LARGE SCALE GENOMIC DNA]</scope>
    <source>
        <strain evidence="3">YNYX2018</strain>
        <tissue evidence="3">Adults</tissue>
    </source>
</reference>
<dbReference type="OrthoDB" id="25391at2759"/>
<keyword evidence="4" id="KW-1185">Reference proteome</keyword>
<sequence>MQDHIVMDDPGLSLYQGAGSIHINTNIQEQQEADNQEELKEIQQEIGVTLANNLPDWEGDEDSENSSVNSSRFHDTSRASCTNSIINLKFANDNELIQYDNYDQVHNDIDKITPVFDTDKQFHIFEQAPLTTPHNNNHNNNNNYNNNNNSNSKNNNIINNNNNNNNNNNDIIIKENNVNLTNDSDYEFPRQPRLPSQSTSFPPDITTQINDGYTILDNNYPTDYQTPSNHYQINRQNYNKNNNGYTGDIYENNNVQINNQDVNDHGFATGINGIDNTSNYEAYKAADLQSKERFEILCGIKEQQLIRLQNDIRELQAEKDTQTEKLSKKLRLAEAERNQADFSRDQTQAVLVESKAEVSKLQRYLDEYKKNIDVERKINENLNDELNVTKSTVTDLLKKIEIVEAKQSSYASDKTHEKFLKQTQDKHAAEIRSMQSQIDQLTDKLKKKDSNYISLEQQFCELQRTNEKNLLERSEAVNKLSKALQESQNKHGNLIAMNHSQENMQLQNKIKLLMDEKIEFENTIKDLQNKLEIAKADAQNYDDLLMDPQSDSIKQMKLGDYQSSSKDNEDIKNKLQCELRRCIAGQTVKRKEITKLENIISQKDLELKKSQEITSTCQQEAARYSKRVNELETKIKDMIADSIYETNAEIKRLNENLNDLQKQNETLKCEKNNLQEKLEETLAAQEESIRKIQQETIAQQEKTTSEEYNKEFLDIHDEGVKRVRQEAIIEITKLQVQLESTEKELIEIKEKYIELCVIKNKLMTDHENEIKSLKETYDYLENHKTDIDETKIKIAEMEMNYDLLKKKYENLVNEKCNLTKKINKYEHEMSLLKKNNNNNNLIDKLKSDNDKLKLACDNLLKEKNDYKQKIYDLEIKLTEYKADIIELNDKLNHPNENLIISQNELENELAQYKEIVKELGDQLSNSNNSNLKKNDICQEERLKQLELKLQEKEVQLQRLHDLDKLKDERDQLVTKLKHQAKQFEQYVKSQKQVQAELNLSPRSTIDGVDFQKLREMSTKEVREEMEQKVAEELRIIDDKHREKQRIIEQKYKTALNELNEKTKNVLQAERMKLQSSFKAQEQIFTQIFEVKLDEYKRELNIRNLKIEELQTLLRRKEHEIEEEKNDMAQVMSEWILEIQTVKETGLKLQQENNKLHDDNKLLKINETKLNEAIEMLKSKITELNDAIDLIKQKYQKAKTTASNYKIYAANKEKFLSGECKRIEEGYKKALNQVEQKLNEMIDTQEKEVNEKLTKMQNNYEEQIQKLRQKQKYKEKN</sequence>
<dbReference type="EMBL" id="JACMRX010000005">
    <property type="protein sequence ID" value="KAF7989646.1"/>
    <property type="molecule type" value="Genomic_DNA"/>
</dbReference>
<organism evidence="3 4">
    <name type="scientific">Aphidius gifuensis</name>
    <name type="common">Parasitoid wasp</name>
    <dbReference type="NCBI Taxonomy" id="684658"/>
    <lineage>
        <taxon>Eukaryota</taxon>
        <taxon>Metazoa</taxon>
        <taxon>Ecdysozoa</taxon>
        <taxon>Arthropoda</taxon>
        <taxon>Hexapoda</taxon>
        <taxon>Insecta</taxon>
        <taxon>Pterygota</taxon>
        <taxon>Neoptera</taxon>
        <taxon>Endopterygota</taxon>
        <taxon>Hymenoptera</taxon>
        <taxon>Apocrita</taxon>
        <taxon>Ichneumonoidea</taxon>
        <taxon>Braconidae</taxon>
        <taxon>Aphidiinae</taxon>
        <taxon>Aphidius</taxon>
    </lineage>
</organism>
<feature type="compositionally biased region" description="Polar residues" evidence="2">
    <location>
        <begin position="194"/>
        <end position="204"/>
    </location>
</feature>
<keyword evidence="1" id="KW-0175">Coiled coil</keyword>
<feature type="coiled-coil region" evidence="1">
    <location>
        <begin position="298"/>
        <end position="399"/>
    </location>
</feature>
<feature type="region of interest" description="Disordered" evidence="2">
    <location>
        <begin position="130"/>
        <end position="163"/>
    </location>
</feature>
<evidence type="ECO:0000256" key="2">
    <source>
        <dbReference type="SAM" id="MobiDB-lite"/>
    </source>
</evidence>
<feature type="coiled-coil region" evidence="1">
    <location>
        <begin position="724"/>
        <end position="982"/>
    </location>
</feature>
<evidence type="ECO:0000313" key="4">
    <source>
        <dbReference type="Proteomes" id="UP000639338"/>
    </source>
</evidence>
<feature type="coiled-coil region" evidence="1">
    <location>
        <begin position="1166"/>
        <end position="1276"/>
    </location>
</feature>
<feature type="coiled-coil region" evidence="1">
    <location>
        <begin position="1022"/>
        <end position="1133"/>
    </location>
</feature>
<feature type="coiled-coil region" evidence="1">
    <location>
        <begin position="621"/>
        <end position="695"/>
    </location>
</feature>
<gene>
    <name evidence="3" type="ORF">HCN44_008320</name>
</gene>
<feature type="region of interest" description="Disordered" evidence="2">
    <location>
        <begin position="182"/>
        <end position="204"/>
    </location>
</feature>
<evidence type="ECO:0000313" key="3">
    <source>
        <dbReference type="EMBL" id="KAF7989646.1"/>
    </source>
</evidence>
<dbReference type="AlphaFoldDB" id="A0A834XP51"/>
<feature type="region of interest" description="Disordered" evidence="2">
    <location>
        <begin position="53"/>
        <end position="76"/>
    </location>
</feature>
<dbReference type="Proteomes" id="UP000639338">
    <property type="component" value="Unassembled WGS sequence"/>
</dbReference>
<name>A0A834XP51_APHGI</name>
<feature type="compositionally biased region" description="Low complexity" evidence="2">
    <location>
        <begin position="135"/>
        <end position="163"/>
    </location>
</feature>
<feature type="coiled-coil region" evidence="1">
    <location>
        <begin position="424"/>
        <end position="458"/>
    </location>
</feature>
<feature type="coiled-coil region" evidence="1">
    <location>
        <begin position="496"/>
        <end position="544"/>
    </location>
</feature>
<evidence type="ECO:0000256" key="1">
    <source>
        <dbReference type="SAM" id="Coils"/>
    </source>
</evidence>
<accession>A0A834XP51</accession>
<protein>
    <submittedName>
        <fullName evidence="3">Uncharacterized protein</fullName>
    </submittedName>
</protein>
<comment type="caution">
    <text evidence="3">The sequence shown here is derived from an EMBL/GenBank/DDBJ whole genome shotgun (WGS) entry which is preliminary data.</text>
</comment>
<proteinExistence type="predicted"/>